<comment type="similarity">
    <text evidence="2">Belongs to the CLASP family.</text>
</comment>
<sequence length="708" mass="76523">MASTKKMNQASSSSSLFQQQFETIRTQVFLPETEETWDAIARSITALAASCSDTESYTPAELVAVLRSISRPLVSAMNSERGRLSGVAIDLVAVVASSLGVAFEPLLSHFFPVLLALSSRTSKVTVARARTCIHTVIDATHLPSILSYLLHDVTDKSVSLRLTVVESALACMNCFNPPDLEKDVRAKEIEAIIRATARDANADIRKVSRKVFEAYKLLLPNRLEAFTAPLTPTTRKYLDVQKIADQPKPSYLPPPAKPALLSSSTSTMRGPSSRRPPTHTRSVSSPAVAPDLNVPVEIDQQAPRSRSRAKAEMPPPKLPESTQPSRQPVMVRPTSVIERKRVVSMTTAVRPVVPIAKPGTAERTRPVPVSFAPGRRLPVDNHDDRQPAKTTSVVARRVPVSEVQKPDAEKTIRTHPRIDTSVSTPAIRLASVAAPPVAEGSKPPVSRVARNKDGAPASKVVAVKPRAKEPARSNLTKPTLSQLSRAKTIDRRVPVPTVTKVQRAKIAPRKPLPPSKEEPQAPTATAATIAATPAGQAASSPSTSLLVSDHEQEPIENTQKEKRVQEEETSTVATRPETPQSETKIAEDTKAERDEAHITVSTVTEGLPDPAGLTTPPRAEKSNISSSKTPISELLLSIERGFLFTPSAPLSPPESYLTHGPSASLTIPFPLQRMWPSTEGSGEIGDKEFEGVRRLESRRALGDVAINK</sequence>
<dbReference type="InterPro" id="IPR016024">
    <property type="entry name" value="ARM-type_fold"/>
</dbReference>
<feature type="region of interest" description="Disordered" evidence="6">
    <location>
        <begin position="364"/>
        <end position="392"/>
    </location>
</feature>
<dbReference type="OrthoDB" id="46159at2759"/>
<feature type="region of interest" description="Disordered" evidence="6">
    <location>
        <begin position="245"/>
        <end position="330"/>
    </location>
</feature>
<feature type="domain" description="CLASP N-terminal" evidence="7">
    <location>
        <begin position="31"/>
        <end position="238"/>
    </location>
</feature>
<proteinExistence type="inferred from homology"/>
<evidence type="ECO:0000313" key="8">
    <source>
        <dbReference type="EMBL" id="KAF7362026.1"/>
    </source>
</evidence>
<keyword evidence="5" id="KW-0498">Mitosis</keyword>
<dbReference type="Pfam" id="PF12348">
    <property type="entry name" value="CLASP_N"/>
    <property type="match status" value="1"/>
</dbReference>
<organism evidence="8 9">
    <name type="scientific">Mycena venus</name>
    <dbReference type="NCBI Taxonomy" id="2733690"/>
    <lineage>
        <taxon>Eukaryota</taxon>
        <taxon>Fungi</taxon>
        <taxon>Dikarya</taxon>
        <taxon>Basidiomycota</taxon>
        <taxon>Agaricomycotina</taxon>
        <taxon>Agaricomycetes</taxon>
        <taxon>Agaricomycetidae</taxon>
        <taxon>Agaricales</taxon>
        <taxon>Marasmiineae</taxon>
        <taxon>Mycenaceae</taxon>
        <taxon>Mycena</taxon>
    </lineage>
</organism>
<keyword evidence="9" id="KW-1185">Reference proteome</keyword>
<keyword evidence="3" id="KW-0132">Cell division</keyword>
<evidence type="ECO:0000256" key="5">
    <source>
        <dbReference type="ARBA" id="ARBA00022776"/>
    </source>
</evidence>
<feature type="compositionally biased region" description="Basic and acidic residues" evidence="6">
    <location>
        <begin position="377"/>
        <end position="387"/>
    </location>
</feature>
<evidence type="ECO:0000313" key="9">
    <source>
        <dbReference type="Proteomes" id="UP000620124"/>
    </source>
</evidence>
<feature type="compositionally biased region" description="Polar residues" evidence="6">
    <location>
        <begin position="570"/>
        <end position="583"/>
    </location>
</feature>
<evidence type="ECO:0000256" key="2">
    <source>
        <dbReference type="ARBA" id="ARBA00009549"/>
    </source>
</evidence>
<dbReference type="SUPFAM" id="SSF48371">
    <property type="entry name" value="ARM repeat"/>
    <property type="match status" value="1"/>
</dbReference>
<feature type="compositionally biased region" description="Low complexity" evidence="6">
    <location>
        <begin position="520"/>
        <end position="544"/>
    </location>
</feature>
<dbReference type="GO" id="GO:1990023">
    <property type="term" value="C:mitotic spindle midzone"/>
    <property type="evidence" value="ECO:0007669"/>
    <property type="project" value="TreeGrafter"/>
</dbReference>
<dbReference type="GO" id="GO:0090307">
    <property type="term" value="P:mitotic spindle assembly"/>
    <property type="evidence" value="ECO:0007669"/>
    <property type="project" value="TreeGrafter"/>
</dbReference>
<dbReference type="Proteomes" id="UP000620124">
    <property type="component" value="Unassembled WGS sequence"/>
</dbReference>
<dbReference type="EMBL" id="JACAZI010000004">
    <property type="protein sequence ID" value="KAF7362026.1"/>
    <property type="molecule type" value="Genomic_DNA"/>
</dbReference>
<gene>
    <name evidence="8" type="ORF">MVEN_00548000</name>
</gene>
<dbReference type="PANTHER" id="PTHR21567">
    <property type="entry name" value="CLASP"/>
    <property type="match status" value="1"/>
</dbReference>
<evidence type="ECO:0000256" key="6">
    <source>
        <dbReference type="SAM" id="MobiDB-lite"/>
    </source>
</evidence>
<keyword evidence="5" id="KW-0131">Cell cycle</keyword>
<accession>A0A8H6YNP5</accession>
<dbReference type="GO" id="GO:0005881">
    <property type="term" value="C:cytoplasmic microtubule"/>
    <property type="evidence" value="ECO:0007669"/>
    <property type="project" value="TreeGrafter"/>
</dbReference>
<dbReference type="GO" id="GO:0008017">
    <property type="term" value="F:microtubule binding"/>
    <property type="evidence" value="ECO:0007669"/>
    <property type="project" value="TreeGrafter"/>
</dbReference>
<protein>
    <submittedName>
        <fullName evidence="8">TOG domain-containing protein</fullName>
    </submittedName>
</protein>
<dbReference type="InterPro" id="IPR024395">
    <property type="entry name" value="CLASP_N_dom"/>
</dbReference>
<dbReference type="GO" id="GO:0005876">
    <property type="term" value="C:spindle microtubule"/>
    <property type="evidence" value="ECO:0007669"/>
    <property type="project" value="TreeGrafter"/>
</dbReference>
<feature type="compositionally biased region" description="Basic and acidic residues" evidence="6">
    <location>
        <begin position="548"/>
        <end position="566"/>
    </location>
</feature>
<dbReference type="Gene3D" id="1.25.10.10">
    <property type="entry name" value="Leucine-rich Repeat Variant"/>
    <property type="match status" value="1"/>
</dbReference>
<dbReference type="GO" id="GO:0005815">
    <property type="term" value="C:microtubule organizing center"/>
    <property type="evidence" value="ECO:0007669"/>
    <property type="project" value="TreeGrafter"/>
</dbReference>
<comment type="subcellular location">
    <subcellularLocation>
        <location evidence="1">Cytoplasm</location>
        <location evidence="1">Cytoskeleton</location>
        <location evidence="1">Spindle</location>
    </subcellularLocation>
</comment>
<dbReference type="AlphaFoldDB" id="A0A8H6YNP5"/>
<evidence type="ECO:0000256" key="4">
    <source>
        <dbReference type="ARBA" id="ARBA00022701"/>
    </source>
</evidence>
<feature type="compositionally biased region" description="Low complexity" evidence="6">
    <location>
        <begin position="258"/>
        <end position="275"/>
    </location>
</feature>
<evidence type="ECO:0000259" key="7">
    <source>
        <dbReference type="Pfam" id="PF12348"/>
    </source>
</evidence>
<reference evidence="8" key="1">
    <citation type="submission" date="2020-05" db="EMBL/GenBank/DDBJ databases">
        <title>Mycena genomes resolve the evolution of fungal bioluminescence.</title>
        <authorList>
            <person name="Tsai I.J."/>
        </authorList>
    </citation>
    <scope>NUCLEOTIDE SEQUENCE</scope>
    <source>
        <strain evidence="8">CCC161011</strain>
    </source>
</reference>
<dbReference type="GO" id="GO:0051301">
    <property type="term" value="P:cell division"/>
    <property type="evidence" value="ECO:0007669"/>
    <property type="project" value="UniProtKB-KW"/>
</dbReference>
<evidence type="ECO:0000256" key="1">
    <source>
        <dbReference type="ARBA" id="ARBA00004186"/>
    </source>
</evidence>
<name>A0A8H6YNP5_9AGAR</name>
<dbReference type="InterPro" id="IPR011989">
    <property type="entry name" value="ARM-like"/>
</dbReference>
<keyword evidence="4" id="KW-0493">Microtubule</keyword>
<feature type="compositionally biased region" description="Polar residues" evidence="6">
    <location>
        <begin position="473"/>
        <end position="485"/>
    </location>
</feature>
<comment type="caution">
    <text evidence="8">The sequence shown here is derived from an EMBL/GenBank/DDBJ whole genome shotgun (WGS) entry which is preliminary data.</text>
</comment>
<feature type="region of interest" description="Disordered" evidence="6">
    <location>
        <begin position="434"/>
        <end position="591"/>
    </location>
</feature>
<evidence type="ECO:0000256" key="3">
    <source>
        <dbReference type="ARBA" id="ARBA00022618"/>
    </source>
</evidence>
<feature type="region of interest" description="Disordered" evidence="6">
    <location>
        <begin position="605"/>
        <end position="626"/>
    </location>
</feature>
<dbReference type="PANTHER" id="PTHR21567:SF60">
    <property type="entry name" value="CLASP N-TERMINAL DOMAIN-CONTAINING PROTEIN"/>
    <property type="match status" value="1"/>
</dbReference>